<dbReference type="Proteomes" id="UP000425178">
    <property type="component" value="Chromosome"/>
</dbReference>
<evidence type="ECO:0000259" key="2">
    <source>
        <dbReference type="Pfam" id="PF20615"/>
    </source>
</evidence>
<evidence type="ECO:0000256" key="1">
    <source>
        <dbReference type="SAM" id="MobiDB-lite"/>
    </source>
</evidence>
<dbReference type="InterPro" id="IPR046543">
    <property type="entry name" value="DUF6802"/>
</dbReference>
<feature type="domain" description="DUF6802" evidence="2">
    <location>
        <begin position="25"/>
        <end position="77"/>
    </location>
</feature>
<dbReference type="AlphaFoldDB" id="A0A6B8VWI0"/>
<accession>A0A6B8VWI0</accession>
<gene>
    <name evidence="3" type="ORF">CETAM_12315</name>
</gene>
<dbReference type="RefSeq" id="WP_156229110.1">
    <property type="nucleotide sequence ID" value="NZ_CP046453.1"/>
</dbReference>
<dbReference type="EMBL" id="CP046453">
    <property type="protein sequence ID" value="QGU05694.1"/>
    <property type="molecule type" value="Genomic_DNA"/>
</dbReference>
<dbReference type="Pfam" id="PF20615">
    <property type="entry name" value="DUF6802"/>
    <property type="match status" value="1"/>
</dbReference>
<dbReference type="KEGG" id="ccoe:CETAM_12315"/>
<evidence type="ECO:0000313" key="4">
    <source>
        <dbReference type="Proteomes" id="UP000425178"/>
    </source>
</evidence>
<protein>
    <recommendedName>
        <fullName evidence="2">DUF6802 domain-containing protein</fullName>
    </recommendedName>
</protein>
<feature type="region of interest" description="Disordered" evidence="1">
    <location>
        <begin position="98"/>
        <end position="134"/>
    </location>
</feature>
<reference evidence="3 4" key="1">
    <citation type="journal article" date="2021" name="Int. J. Syst. Evol. Microbiol.">
        <title>Classification of three corynebacterial strains isolated from a small paddock in North Rhine-Westphalia: proposal of &lt;i&gt;Corynebacterium kalinowskii&lt;/i&gt; sp. nov., &lt;i&gt;Corynebacterium comes&lt;/i&gt; sp. nov. and &lt;i&gt;Corynebacterium occultum&lt;/i&gt; sp. nov.</title>
        <authorList>
            <person name="Schaffert L."/>
            <person name="Ruwe M."/>
            <person name="Milse J."/>
            <person name="Hanuschka K."/>
            <person name="Ortseifen V."/>
            <person name="Droste J."/>
            <person name="Brandt D."/>
            <person name="Schl L."/>
            <person name="Kutter Y."/>
            <person name="Vinke S."/>
            <person name="Vieh P."/>
            <person name="Jacob L."/>
            <person name="L N.C."/>
            <person name="Schulte-Berndt E."/>
            <person name="Hain C."/>
            <person name="Linder M."/>
            <person name="Schmidt P."/>
            <person name="Wollenschl L."/>
            <person name="Luttermann T."/>
            <person name="Thieme E."/>
            <person name="Hassa J."/>
            <person name="Haak M."/>
            <person name="Wittchen M."/>
            <person name="Mentz A."/>
            <person name="Persicke M."/>
            <person name="Busche T."/>
            <person name="R C."/>
        </authorList>
    </citation>
    <scope>NUCLEOTIDE SEQUENCE [LARGE SCALE GENOMIC DNA]</scope>
    <source>
        <strain evidence="3 4">2019</strain>
    </source>
</reference>
<organism evidence="3 4">
    <name type="scientific">Corynebacterium comes</name>
    <dbReference type="NCBI Taxonomy" id="2675218"/>
    <lineage>
        <taxon>Bacteria</taxon>
        <taxon>Bacillati</taxon>
        <taxon>Actinomycetota</taxon>
        <taxon>Actinomycetes</taxon>
        <taxon>Mycobacteriales</taxon>
        <taxon>Corynebacteriaceae</taxon>
        <taxon>Corynebacterium</taxon>
    </lineage>
</organism>
<keyword evidence="4" id="KW-1185">Reference proteome</keyword>
<sequence>MNEWWSSLHGLEDLTGAGDGDTLRLRLGGEQLELDGAVGDSVTLTDPGGTTVYADLDGDGVVDHISSVHQDGGYDVFTADPHRAAWGLVADVSGILPSDGGSEWGLPSDGTPEKGTAGRGENPGKAGWHRIERG</sequence>
<proteinExistence type="predicted"/>
<name>A0A6B8VWI0_9CORY</name>
<evidence type="ECO:0000313" key="3">
    <source>
        <dbReference type="EMBL" id="QGU05694.1"/>
    </source>
</evidence>